<sequence>MAGPVSASTADAANSGRSQVVAIAATALRKPAHVETLPRNNWRHGELQRQDTAKKTEGPRGRPPLGAEVRYTCTISGPCITHRVFADVARNRRMIRTPALVHYVVGNREELTLQQRQVRKRAYINKHGIHLYIQRRFDAPTKAEIRAARAPSPAGADEFDDTTWDFYDGSSRVAPRICDYIDPFLKRW</sequence>
<dbReference type="Proteomes" id="UP001215280">
    <property type="component" value="Unassembled WGS sequence"/>
</dbReference>
<protein>
    <submittedName>
        <fullName evidence="2">Uncharacterized protein</fullName>
    </submittedName>
</protein>
<evidence type="ECO:0000313" key="2">
    <source>
        <dbReference type="EMBL" id="KAJ7714050.1"/>
    </source>
</evidence>
<proteinExistence type="predicted"/>
<evidence type="ECO:0000256" key="1">
    <source>
        <dbReference type="SAM" id="MobiDB-lite"/>
    </source>
</evidence>
<organism evidence="2 3">
    <name type="scientific">Mycena maculata</name>
    <dbReference type="NCBI Taxonomy" id="230809"/>
    <lineage>
        <taxon>Eukaryota</taxon>
        <taxon>Fungi</taxon>
        <taxon>Dikarya</taxon>
        <taxon>Basidiomycota</taxon>
        <taxon>Agaricomycotina</taxon>
        <taxon>Agaricomycetes</taxon>
        <taxon>Agaricomycetidae</taxon>
        <taxon>Agaricales</taxon>
        <taxon>Marasmiineae</taxon>
        <taxon>Mycenaceae</taxon>
        <taxon>Mycena</taxon>
    </lineage>
</organism>
<comment type="caution">
    <text evidence="2">The sequence shown here is derived from an EMBL/GenBank/DDBJ whole genome shotgun (WGS) entry which is preliminary data.</text>
</comment>
<dbReference type="AlphaFoldDB" id="A0AAD7MEX6"/>
<evidence type="ECO:0000313" key="3">
    <source>
        <dbReference type="Proteomes" id="UP001215280"/>
    </source>
</evidence>
<accession>A0AAD7MEX6</accession>
<feature type="region of interest" description="Disordered" evidence="1">
    <location>
        <begin position="36"/>
        <end position="65"/>
    </location>
</feature>
<keyword evidence="3" id="KW-1185">Reference proteome</keyword>
<feature type="compositionally biased region" description="Basic and acidic residues" evidence="1">
    <location>
        <begin position="43"/>
        <end position="60"/>
    </location>
</feature>
<dbReference type="EMBL" id="JARJLG010000378">
    <property type="protein sequence ID" value="KAJ7714050.1"/>
    <property type="molecule type" value="Genomic_DNA"/>
</dbReference>
<reference evidence="2" key="1">
    <citation type="submission" date="2023-03" db="EMBL/GenBank/DDBJ databases">
        <title>Massive genome expansion in bonnet fungi (Mycena s.s.) driven by repeated elements and novel gene families across ecological guilds.</title>
        <authorList>
            <consortium name="Lawrence Berkeley National Laboratory"/>
            <person name="Harder C.B."/>
            <person name="Miyauchi S."/>
            <person name="Viragh M."/>
            <person name="Kuo A."/>
            <person name="Thoen E."/>
            <person name="Andreopoulos B."/>
            <person name="Lu D."/>
            <person name="Skrede I."/>
            <person name="Drula E."/>
            <person name="Henrissat B."/>
            <person name="Morin E."/>
            <person name="Kohler A."/>
            <person name="Barry K."/>
            <person name="LaButti K."/>
            <person name="Morin E."/>
            <person name="Salamov A."/>
            <person name="Lipzen A."/>
            <person name="Mereny Z."/>
            <person name="Hegedus B."/>
            <person name="Baldrian P."/>
            <person name="Stursova M."/>
            <person name="Weitz H."/>
            <person name="Taylor A."/>
            <person name="Grigoriev I.V."/>
            <person name="Nagy L.G."/>
            <person name="Martin F."/>
            <person name="Kauserud H."/>
        </authorList>
    </citation>
    <scope>NUCLEOTIDE SEQUENCE</scope>
    <source>
        <strain evidence="2">CBHHK188m</strain>
    </source>
</reference>
<name>A0AAD7MEX6_9AGAR</name>
<gene>
    <name evidence="2" type="ORF">DFH07DRAFT_785838</name>
</gene>